<sequence length="374" mass="43413">MTMKLTTVPGLPAPIAPEVVAKTDKSITLRVNKPTDTDEYLKFQVGYSEHGYVYYSWNESQLFNSMLYVVEGLLPNTTYVFRARSVDTKMDLCSEWSPLTSYVRTFTEEEDVKRSGTFFEHALRMEKEKKMMLQTQLTKLTSILNGPSRQETEEEIKGKVKCHEDMLSSRRIMDSSMQKLQSELKDQACALATLKSQRSRDEKVISDLLNEQEHLQKIKNAEHTNDIKHAEEMKQLRAKLNQNEVALCKHQQQMTQSAAKILEYEESLKEKQLNIMKKEDEVERLMADCNRMVQEQADVAHAKRIELEDALIEAKASLEQQLDINTYLREEVTRCREENNHLKNQIDETDSKIASKLVALEEENWELRRALGRT</sequence>
<feature type="domain" description="Fibronectin type-III" evidence="2">
    <location>
        <begin position="13"/>
        <end position="110"/>
    </location>
</feature>
<dbReference type="CDD" id="cd00063">
    <property type="entry name" value="FN3"/>
    <property type="match status" value="1"/>
</dbReference>
<dbReference type="OrthoDB" id="67859at2759"/>
<accession>A0A024FWR5</accession>
<protein>
    <recommendedName>
        <fullName evidence="2">Fibronectin type-III domain-containing protein</fullName>
    </recommendedName>
</protein>
<evidence type="ECO:0000313" key="4">
    <source>
        <dbReference type="Proteomes" id="UP000053237"/>
    </source>
</evidence>
<evidence type="ECO:0000256" key="1">
    <source>
        <dbReference type="SAM" id="Coils"/>
    </source>
</evidence>
<gene>
    <name evidence="3" type="ORF">BN9_129550</name>
</gene>
<name>A0A024FWR5_9STRA</name>
<keyword evidence="1" id="KW-0175">Coiled coil</keyword>
<dbReference type="SMART" id="SM00060">
    <property type="entry name" value="FN3"/>
    <property type="match status" value="1"/>
</dbReference>
<dbReference type="Gene3D" id="2.60.40.10">
    <property type="entry name" value="Immunoglobulins"/>
    <property type="match status" value="1"/>
</dbReference>
<dbReference type="Proteomes" id="UP000053237">
    <property type="component" value="Unassembled WGS sequence"/>
</dbReference>
<dbReference type="SUPFAM" id="SSF49265">
    <property type="entry name" value="Fibronectin type III"/>
    <property type="match status" value="1"/>
</dbReference>
<comment type="caution">
    <text evidence="3">The sequence shown here is derived from an EMBL/GenBank/DDBJ whole genome shotgun (WGS) entry which is preliminary data.</text>
</comment>
<dbReference type="InterPro" id="IPR036116">
    <property type="entry name" value="FN3_sf"/>
</dbReference>
<dbReference type="EMBL" id="CAIX01001067">
    <property type="protein sequence ID" value="CCI11466.1"/>
    <property type="molecule type" value="Genomic_DNA"/>
</dbReference>
<organism evidence="3 4">
    <name type="scientific">Albugo candida</name>
    <dbReference type="NCBI Taxonomy" id="65357"/>
    <lineage>
        <taxon>Eukaryota</taxon>
        <taxon>Sar</taxon>
        <taxon>Stramenopiles</taxon>
        <taxon>Oomycota</taxon>
        <taxon>Peronosporomycetes</taxon>
        <taxon>Albuginales</taxon>
        <taxon>Albuginaceae</taxon>
        <taxon>Albugo</taxon>
    </lineage>
</organism>
<feature type="coiled-coil region" evidence="1">
    <location>
        <begin position="261"/>
        <end position="295"/>
    </location>
</feature>
<dbReference type="AlphaFoldDB" id="A0A024FWR5"/>
<reference evidence="3 4" key="1">
    <citation type="submission" date="2012-05" db="EMBL/GenBank/DDBJ databases">
        <title>Recombination and specialization in a pathogen metapopulation.</title>
        <authorList>
            <person name="Gardiner A."/>
            <person name="Kemen E."/>
            <person name="Schultz-Larsen T."/>
            <person name="MacLean D."/>
            <person name="Van Oosterhout C."/>
            <person name="Jones J.D.G."/>
        </authorList>
    </citation>
    <scope>NUCLEOTIDE SEQUENCE [LARGE SCALE GENOMIC DNA]</scope>
    <source>
        <strain evidence="3 4">Ac Nc2</strain>
    </source>
</reference>
<proteinExistence type="predicted"/>
<dbReference type="InterPro" id="IPR013783">
    <property type="entry name" value="Ig-like_fold"/>
</dbReference>
<dbReference type="PROSITE" id="PS50853">
    <property type="entry name" value="FN3"/>
    <property type="match status" value="1"/>
</dbReference>
<dbReference type="InParanoid" id="A0A024FWR5"/>
<dbReference type="InterPro" id="IPR003961">
    <property type="entry name" value="FN3_dom"/>
</dbReference>
<dbReference type="STRING" id="65357.A0A024FWR5"/>
<keyword evidence="4" id="KW-1185">Reference proteome</keyword>
<evidence type="ECO:0000313" key="3">
    <source>
        <dbReference type="EMBL" id="CCI11466.1"/>
    </source>
</evidence>
<evidence type="ECO:0000259" key="2">
    <source>
        <dbReference type="PROSITE" id="PS50853"/>
    </source>
</evidence>